<keyword evidence="5" id="KW-0997">Cell inner membrane</keyword>
<feature type="transmembrane region" description="Helical" evidence="9">
    <location>
        <begin position="84"/>
        <end position="105"/>
    </location>
</feature>
<protein>
    <recommendedName>
        <fullName evidence="9">Transport permease protein</fullName>
    </recommendedName>
</protein>
<evidence type="ECO:0000256" key="7">
    <source>
        <dbReference type="ARBA" id="ARBA00022989"/>
    </source>
</evidence>
<feature type="transmembrane region" description="Helical" evidence="9">
    <location>
        <begin position="126"/>
        <end position="153"/>
    </location>
</feature>
<dbReference type="PROSITE" id="PS51012">
    <property type="entry name" value="ABC_TM2"/>
    <property type="match status" value="1"/>
</dbReference>
<proteinExistence type="inferred from homology"/>
<comment type="similarity">
    <text evidence="2 9">Belongs to the ABC-2 integral membrane protein family.</text>
</comment>
<evidence type="ECO:0000313" key="11">
    <source>
        <dbReference type="EMBL" id="ATB40571.1"/>
    </source>
</evidence>
<accession>A0A250JAX4</accession>
<keyword evidence="3 9" id="KW-0813">Transport</keyword>
<keyword evidence="6 9" id="KW-0812">Transmembrane</keyword>
<dbReference type="GO" id="GO:0140359">
    <property type="term" value="F:ABC-type transporter activity"/>
    <property type="evidence" value="ECO:0007669"/>
    <property type="project" value="InterPro"/>
</dbReference>
<evidence type="ECO:0000256" key="3">
    <source>
        <dbReference type="ARBA" id="ARBA00022448"/>
    </source>
</evidence>
<name>A0A250JAX4_9BACT</name>
<evidence type="ECO:0000259" key="10">
    <source>
        <dbReference type="PROSITE" id="PS51012"/>
    </source>
</evidence>
<keyword evidence="4 9" id="KW-1003">Cell membrane</keyword>
<evidence type="ECO:0000256" key="2">
    <source>
        <dbReference type="ARBA" id="ARBA00007783"/>
    </source>
</evidence>
<dbReference type="EMBL" id="CP022098">
    <property type="protein sequence ID" value="ATB40571.1"/>
    <property type="molecule type" value="Genomic_DNA"/>
</dbReference>
<organism evidence="11 12">
    <name type="scientific">Cystobacter fuscus</name>
    <dbReference type="NCBI Taxonomy" id="43"/>
    <lineage>
        <taxon>Bacteria</taxon>
        <taxon>Pseudomonadati</taxon>
        <taxon>Myxococcota</taxon>
        <taxon>Myxococcia</taxon>
        <taxon>Myxococcales</taxon>
        <taxon>Cystobacterineae</taxon>
        <taxon>Archangiaceae</taxon>
        <taxon>Cystobacter</taxon>
    </lineage>
</organism>
<evidence type="ECO:0000313" key="12">
    <source>
        <dbReference type="Proteomes" id="UP000217257"/>
    </source>
</evidence>
<feature type="transmembrane region" description="Helical" evidence="9">
    <location>
        <begin position="159"/>
        <end position="183"/>
    </location>
</feature>
<dbReference type="Pfam" id="PF01061">
    <property type="entry name" value="ABC2_membrane"/>
    <property type="match status" value="1"/>
</dbReference>
<gene>
    <name evidence="11" type="ORF">CYFUS_006020</name>
</gene>
<feature type="domain" description="ABC transmembrane type-2" evidence="10">
    <location>
        <begin position="54"/>
        <end position="273"/>
    </location>
</feature>
<evidence type="ECO:0000256" key="8">
    <source>
        <dbReference type="ARBA" id="ARBA00023136"/>
    </source>
</evidence>
<dbReference type="PANTHER" id="PTHR30413:SF8">
    <property type="entry name" value="TRANSPORT PERMEASE PROTEIN"/>
    <property type="match status" value="1"/>
</dbReference>
<dbReference type="PANTHER" id="PTHR30413">
    <property type="entry name" value="INNER MEMBRANE TRANSPORT PERMEASE"/>
    <property type="match status" value="1"/>
</dbReference>
<dbReference type="InterPro" id="IPR013525">
    <property type="entry name" value="ABC2_TM"/>
</dbReference>
<reference evidence="11 12" key="1">
    <citation type="submission" date="2017-06" db="EMBL/GenBank/DDBJ databases">
        <title>Sequencing and comparative analysis of myxobacterial genomes.</title>
        <authorList>
            <person name="Rupp O."/>
            <person name="Goesmann A."/>
            <person name="Sogaard-Andersen L."/>
        </authorList>
    </citation>
    <scope>NUCLEOTIDE SEQUENCE [LARGE SCALE GENOMIC DNA]</scope>
    <source>
        <strain evidence="11 12">DSM 52655</strain>
    </source>
</reference>
<dbReference type="GO" id="GO:0005886">
    <property type="term" value="C:plasma membrane"/>
    <property type="evidence" value="ECO:0007669"/>
    <property type="project" value="UniProtKB-SubCell"/>
</dbReference>
<evidence type="ECO:0000256" key="5">
    <source>
        <dbReference type="ARBA" id="ARBA00022519"/>
    </source>
</evidence>
<evidence type="ECO:0000256" key="9">
    <source>
        <dbReference type="RuleBase" id="RU361157"/>
    </source>
</evidence>
<dbReference type="Proteomes" id="UP000217257">
    <property type="component" value="Chromosome"/>
</dbReference>
<feature type="transmembrane region" description="Helical" evidence="9">
    <location>
        <begin position="252"/>
        <end position="270"/>
    </location>
</feature>
<keyword evidence="7 9" id="KW-1133">Transmembrane helix</keyword>
<dbReference type="KEGG" id="cfus:CYFUS_006020"/>
<dbReference type="InterPro" id="IPR047817">
    <property type="entry name" value="ABC2_TM_bact-type"/>
</dbReference>
<evidence type="ECO:0000256" key="6">
    <source>
        <dbReference type="ARBA" id="ARBA00022692"/>
    </source>
</evidence>
<feature type="transmembrane region" description="Helical" evidence="9">
    <location>
        <begin position="195"/>
        <end position="214"/>
    </location>
</feature>
<evidence type="ECO:0000256" key="4">
    <source>
        <dbReference type="ARBA" id="ARBA00022475"/>
    </source>
</evidence>
<evidence type="ECO:0000256" key="1">
    <source>
        <dbReference type="ARBA" id="ARBA00004429"/>
    </source>
</evidence>
<dbReference type="GO" id="GO:0015920">
    <property type="term" value="P:lipopolysaccharide transport"/>
    <property type="evidence" value="ECO:0007669"/>
    <property type="project" value="TreeGrafter"/>
</dbReference>
<dbReference type="AlphaFoldDB" id="A0A250JAX4"/>
<comment type="subcellular location">
    <subcellularLocation>
        <location evidence="1">Cell inner membrane</location>
        <topology evidence="1">Multi-pass membrane protein</topology>
    </subcellularLocation>
    <subcellularLocation>
        <location evidence="9">Cell membrane</location>
        <topology evidence="9">Multi-pass membrane protein</topology>
    </subcellularLocation>
</comment>
<feature type="transmembrane region" description="Helical" evidence="9">
    <location>
        <begin position="53"/>
        <end position="78"/>
    </location>
</feature>
<keyword evidence="8 9" id="KW-0472">Membrane</keyword>
<sequence>MRSRELESGSYCPPFMLYEGPRMLRNLRELYQYRGLLLSLTQRELKARYRNSVLGFLWTFLNPMLQMAVYTLLFSVYMRQNLEAYTFFVFVGLLPWICFSSSLSAGASSISDRRDLLTKVRFPAQVLPATVVVTNLVNYLLSLPLMLVLGMFFGRWPTWHIVAFPVVLLIQSCVTLALAYLLSALNVFFRDLQQIVTNLLTLWFFVTPVFYQSLTIPGHLRSIVVLLNPMAVMITSYQAIFYEQRLPDAGPLLLWLTIALMLLMFASVLFERRREEFAEFV</sequence>